<evidence type="ECO:0000313" key="5">
    <source>
        <dbReference type="EMBL" id="NML65329.1"/>
    </source>
</evidence>
<organism evidence="5 6">
    <name type="scientific">Hymenobacter polaris</name>
    <dbReference type="NCBI Taxonomy" id="2682546"/>
    <lineage>
        <taxon>Bacteria</taxon>
        <taxon>Pseudomonadati</taxon>
        <taxon>Bacteroidota</taxon>
        <taxon>Cytophagia</taxon>
        <taxon>Cytophagales</taxon>
        <taxon>Hymenobacteraceae</taxon>
        <taxon>Hymenobacter</taxon>
    </lineage>
</organism>
<evidence type="ECO:0000313" key="6">
    <source>
        <dbReference type="Proteomes" id="UP000559626"/>
    </source>
</evidence>
<protein>
    <submittedName>
        <fullName evidence="5">Class I SAM-dependent methyltransferase</fullName>
    </submittedName>
</protein>
<evidence type="ECO:0000256" key="1">
    <source>
        <dbReference type="ARBA" id="ARBA00008361"/>
    </source>
</evidence>
<dbReference type="PANTHER" id="PTHR44942">
    <property type="entry name" value="METHYLTRANSF_11 DOMAIN-CONTAINING PROTEIN"/>
    <property type="match status" value="1"/>
</dbReference>
<keyword evidence="3 5" id="KW-0808">Transferase</keyword>
<feature type="domain" description="Methyltransferase type 11" evidence="4">
    <location>
        <begin position="40"/>
        <end position="126"/>
    </location>
</feature>
<evidence type="ECO:0000259" key="4">
    <source>
        <dbReference type="Pfam" id="PF08241"/>
    </source>
</evidence>
<dbReference type="GO" id="GO:0008757">
    <property type="term" value="F:S-adenosylmethionine-dependent methyltransferase activity"/>
    <property type="evidence" value="ECO:0007669"/>
    <property type="project" value="InterPro"/>
</dbReference>
<comment type="similarity">
    <text evidence="1">Belongs to the methyltransferase superfamily.</text>
</comment>
<evidence type="ECO:0000256" key="2">
    <source>
        <dbReference type="ARBA" id="ARBA00022603"/>
    </source>
</evidence>
<dbReference type="RefSeq" id="WP_169530572.1">
    <property type="nucleotide sequence ID" value="NZ_JABBGH010000001.1"/>
</dbReference>
<dbReference type="GO" id="GO:0032259">
    <property type="term" value="P:methylation"/>
    <property type="evidence" value="ECO:0007669"/>
    <property type="project" value="UniProtKB-KW"/>
</dbReference>
<dbReference type="SUPFAM" id="SSF53335">
    <property type="entry name" value="S-adenosyl-L-methionine-dependent methyltransferases"/>
    <property type="match status" value="1"/>
</dbReference>
<dbReference type="InterPro" id="IPR013216">
    <property type="entry name" value="Methyltransf_11"/>
</dbReference>
<keyword evidence="6" id="KW-1185">Reference proteome</keyword>
<reference evidence="5 6" key="1">
    <citation type="submission" date="2020-04" db="EMBL/GenBank/DDBJ databases">
        <title>Hymenobacter polaris sp. nov., isolated from Arctic soil.</title>
        <authorList>
            <person name="Dahal R.H."/>
        </authorList>
    </citation>
    <scope>NUCLEOTIDE SEQUENCE [LARGE SCALE GENOMIC DNA]</scope>
    <source>
        <strain evidence="5 6">RP-2-7</strain>
    </source>
</reference>
<dbReference type="InterPro" id="IPR029063">
    <property type="entry name" value="SAM-dependent_MTases_sf"/>
</dbReference>
<gene>
    <name evidence="5" type="ORF">HHL22_08945</name>
</gene>
<proteinExistence type="inferred from homology"/>
<keyword evidence="2 5" id="KW-0489">Methyltransferase</keyword>
<comment type="caution">
    <text evidence="5">The sequence shown here is derived from an EMBL/GenBank/DDBJ whole genome shotgun (WGS) entry which is preliminary data.</text>
</comment>
<accession>A0A7Y0ADG3</accession>
<sequence>MPLDRFSAQAALYARYRISYPPALYAWLLPQVAGRQRAWDCATGNGQVAAALAPFFEKIEATDLSANQLAQAPALPNVRYQVAPAEHAPFADHSFDLVTVGQAVHWFEPAAWHQEVRRVARPGATLAEWGYGLAHTGEPALDALIQHFHDETLGPYWDENRWHVIDEYARLPFPFANIQQARFPVGRHWSAAWFLDYLRTWSAVVKYGQQHAGADVVAEVAPELVRLWGTGEREVLFPVFARAGLVG</sequence>
<dbReference type="InterPro" id="IPR051052">
    <property type="entry name" value="Diverse_substrate_MTase"/>
</dbReference>
<dbReference type="EMBL" id="JABBGH010000001">
    <property type="protein sequence ID" value="NML65329.1"/>
    <property type="molecule type" value="Genomic_DNA"/>
</dbReference>
<dbReference type="Pfam" id="PF08241">
    <property type="entry name" value="Methyltransf_11"/>
    <property type="match status" value="1"/>
</dbReference>
<name>A0A7Y0ADG3_9BACT</name>
<dbReference type="PANTHER" id="PTHR44942:SF4">
    <property type="entry name" value="METHYLTRANSFERASE TYPE 11 DOMAIN-CONTAINING PROTEIN"/>
    <property type="match status" value="1"/>
</dbReference>
<evidence type="ECO:0000256" key="3">
    <source>
        <dbReference type="ARBA" id="ARBA00022679"/>
    </source>
</evidence>
<dbReference type="Proteomes" id="UP000559626">
    <property type="component" value="Unassembled WGS sequence"/>
</dbReference>
<dbReference type="AlphaFoldDB" id="A0A7Y0ADG3"/>
<dbReference type="CDD" id="cd02440">
    <property type="entry name" value="AdoMet_MTases"/>
    <property type="match status" value="1"/>
</dbReference>
<dbReference type="Gene3D" id="3.40.50.150">
    <property type="entry name" value="Vaccinia Virus protein VP39"/>
    <property type="match status" value="1"/>
</dbReference>